<gene>
    <name evidence="2" type="ORF">IRI77_15960</name>
</gene>
<keyword evidence="1" id="KW-0472">Membrane</keyword>
<evidence type="ECO:0000313" key="2">
    <source>
        <dbReference type="EMBL" id="QOY91383.1"/>
    </source>
</evidence>
<name>A0A7S7NX26_PALFE</name>
<dbReference type="KEGG" id="pfer:IRI77_15960"/>
<keyword evidence="3" id="KW-1185">Reference proteome</keyword>
<dbReference type="RefSeq" id="WP_194453037.1">
    <property type="nucleotide sequence ID" value="NZ_CP063849.1"/>
</dbReference>
<protein>
    <submittedName>
        <fullName evidence="2">Uncharacterized protein</fullName>
    </submittedName>
</protein>
<feature type="transmembrane region" description="Helical" evidence="1">
    <location>
        <begin position="87"/>
        <end position="109"/>
    </location>
</feature>
<feature type="transmembrane region" description="Helical" evidence="1">
    <location>
        <begin position="142"/>
        <end position="162"/>
    </location>
</feature>
<feature type="transmembrane region" description="Helical" evidence="1">
    <location>
        <begin position="174"/>
        <end position="194"/>
    </location>
</feature>
<reference evidence="2 3" key="1">
    <citation type="submission" date="2020-10" db="EMBL/GenBank/DDBJ databases">
        <title>Complete genome sequence of Paludibaculum fermentans P105T, a facultatively anaerobic acidobacterium capable of dissimilatory Fe(III) reduction.</title>
        <authorList>
            <person name="Dedysh S.N."/>
            <person name="Beletsky A.V."/>
            <person name="Kulichevskaya I.S."/>
            <person name="Mardanov A.V."/>
            <person name="Ravin N.V."/>
        </authorList>
    </citation>
    <scope>NUCLEOTIDE SEQUENCE [LARGE SCALE GENOMIC DNA]</scope>
    <source>
        <strain evidence="2 3">P105</strain>
    </source>
</reference>
<evidence type="ECO:0000256" key="1">
    <source>
        <dbReference type="SAM" id="Phobius"/>
    </source>
</evidence>
<sequence length="310" mass="34432">MSPPEQAAPPIAYRILLRLASFLCPSHARPAWRKQWESGLRDWWILAERGELTNEASALAARYCRGAWADAFELRFRREQILHAQRGPWFPIVCAVATITLTGLLSHGFQVVRRVADLVQHAKPLPVTLRPHIHYDPRGDMVAAYLAPLGLALLIALMLLVISRLPVRQAGWRYWLHLIIKTLAVQAAIVGLWFEGGSALRSIIQSEALRILGGGLVLGIVFIAVFGAATRWSINDQRRRCPVCLRLLDMPVSVGSWGSVFEPATTELLCAGGHGSLSLSERDNTGPDRWTALDASWRELFENASSPEAR</sequence>
<keyword evidence="1" id="KW-0812">Transmembrane</keyword>
<feature type="transmembrane region" description="Helical" evidence="1">
    <location>
        <begin position="209"/>
        <end position="230"/>
    </location>
</feature>
<proteinExistence type="predicted"/>
<organism evidence="2 3">
    <name type="scientific">Paludibaculum fermentans</name>
    <dbReference type="NCBI Taxonomy" id="1473598"/>
    <lineage>
        <taxon>Bacteria</taxon>
        <taxon>Pseudomonadati</taxon>
        <taxon>Acidobacteriota</taxon>
        <taxon>Terriglobia</taxon>
        <taxon>Bryobacterales</taxon>
        <taxon>Bryobacteraceae</taxon>
        <taxon>Paludibaculum</taxon>
    </lineage>
</organism>
<keyword evidence="1" id="KW-1133">Transmembrane helix</keyword>
<evidence type="ECO:0000313" key="3">
    <source>
        <dbReference type="Proteomes" id="UP000593892"/>
    </source>
</evidence>
<accession>A0A7S7NX26</accession>
<dbReference type="Proteomes" id="UP000593892">
    <property type="component" value="Chromosome"/>
</dbReference>
<dbReference type="EMBL" id="CP063849">
    <property type="protein sequence ID" value="QOY91383.1"/>
    <property type="molecule type" value="Genomic_DNA"/>
</dbReference>
<dbReference type="AlphaFoldDB" id="A0A7S7NX26"/>